<keyword evidence="2 7" id="KW-0813">Transport</keyword>
<organism evidence="9 10">
    <name type="scientific">Cohnella rhizosphaerae</name>
    <dbReference type="NCBI Taxonomy" id="1457232"/>
    <lineage>
        <taxon>Bacteria</taxon>
        <taxon>Bacillati</taxon>
        <taxon>Bacillota</taxon>
        <taxon>Bacilli</taxon>
        <taxon>Bacillales</taxon>
        <taxon>Paenibacillaceae</taxon>
        <taxon>Cohnella</taxon>
    </lineage>
</organism>
<dbReference type="Proteomes" id="UP001153404">
    <property type="component" value="Unassembled WGS sequence"/>
</dbReference>
<keyword evidence="4 7" id="KW-0812">Transmembrane</keyword>
<evidence type="ECO:0000256" key="4">
    <source>
        <dbReference type="ARBA" id="ARBA00022692"/>
    </source>
</evidence>
<name>A0A9X4KSN6_9BACL</name>
<dbReference type="GO" id="GO:0055085">
    <property type="term" value="P:transmembrane transport"/>
    <property type="evidence" value="ECO:0007669"/>
    <property type="project" value="InterPro"/>
</dbReference>
<dbReference type="CDD" id="cd06261">
    <property type="entry name" value="TM_PBP2"/>
    <property type="match status" value="1"/>
</dbReference>
<evidence type="ECO:0000259" key="8">
    <source>
        <dbReference type="PROSITE" id="PS50928"/>
    </source>
</evidence>
<dbReference type="RefSeq" id="WP_277530868.1">
    <property type="nucleotide sequence ID" value="NZ_JAPDIA010000003.1"/>
</dbReference>
<reference evidence="9" key="1">
    <citation type="submission" date="2022-10" db="EMBL/GenBank/DDBJ databases">
        <title>Comparative genomic analysis of Cohnella hashimotonis sp. nov., isolated from the International Space Station.</title>
        <authorList>
            <person name="Simpson A."/>
            <person name="Venkateswaran K."/>
        </authorList>
    </citation>
    <scope>NUCLEOTIDE SEQUENCE</scope>
    <source>
        <strain evidence="9">DSM 28161</strain>
    </source>
</reference>
<keyword evidence="3" id="KW-1003">Cell membrane</keyword>
<evidence type="ECO:0000256" key="5">
    <source>
        <dbReference type="ARBA" id="ARBA00022989"/>
    </source>
</evidence>
<feature type="transmembrane region" description="Helical" evidence="7">
    <location>
        <begin position="48"/>
        <end position="70"/>
    </location>
</feature>
<dbReference type="PANTHER" id="PTHR30193">
    <property type="entry name" value="ABC TRANSPORTER PERMEASE PROTEIN"/>
    <property type="match status" value="1"/>
</dbReference>
<proteinExistence type="inferred from homology"/>
<feature type="transmembrane region" description="Helical" evidence="7">
    <location>
        <begin position="211"/>
        <end position="231"/>
    </location>
</feature>
<feature type="transmembrane region" description="Helical" evidence="7">
    <location>
        <begin position="15"/>
        <end position="36"/>
    </location>
</feature>
<dbReference type="EMBL" id="JAPDIA010000003">
    <property type="protein sequence ID" value="MDG0809521.1"/>
    <property type="molecule type" value="Genomic_DNA"/>
</dbReference>
<keyword evidence="6 7" id="KW-0472">Membrane</keyword>
<evidence type="ECO:0000313" key="9">
    <source>
        <dbReference type="EMBL" id="MDG0809521.1"/>
    </source>
</evidence>
<comment type="caution">
    <text evidence="9">The sequence shown here is derived from an EMBL/GenBank/DDBJ whole genome shotgun (WGS) entry which is preliminary data.</text>
</comment>
<comment type="similarity">
    <text evidence="7">Belongs to the binding-protein-dependent transport system permease family.</text>
</comment>
<evidence type="ECO:0000256" key="6">
    <source>
        <dbReference type="ARBA" id="ARBA00023136"/>
    </source>
</evidence>
<feature type="transmembrane region" description="Helical" evidence="7">
    <location>
        <begin position="104"/>
        <end position="128"/>
    </location>
</feature>
<dbReference type="PROSITE" id="PS50928">
    <property type="entry name" value="ABC_TM1"/>
    <property type="match status" value="1"/>
</dbReference>
<gene>
    <name evidence="9" type="ORF">OMP40_09300</name>
</gene>
<dbReference type="InterPro" id="IPR035906">
    <property type="entry name" value="MetI-like_sf"/>
</dbReference>
<dbReference type="SUPFAM" id="SSF161098">
    <property type="entry name" value="MetI-like"/>
    <property type="match status" value="1"/>
</dbReference>
<evidence type="ECO:0000256" key="7">
    <source>
        <dbReference type="RuleBase" id="RU363032"/>
    </source>
</evidence>
<protein>
    <submittedName>
        <fullName evidence="9">Sugar ABC transporter permease</fullName>
    </submittedName>
</protein>
<feature type="transmembrane region" description="Helical" evidence="7">
    <location>
        <begin position="155"/>
        <end position="173"/>
    </location>
</feature>
<dbReference type="AlphaFoldDB" id="A0A9X4KSN6"/>
<dbReference type="InterPro" id="IPR051393">
    <property type="entry name" value="ABC_transporter_permease"/>
</dbReference>
<feature type="domain" description="ABC transmembrane type-1" evidence="8">
    <location>
        <begin position="11"/>
        <end position="232"/>
    </location>
</feature>
<dbReference type="GO" id="GO:0005886">
    <property type="term" value="C:plasma membrane"/>
    <property type="evidence" value="ECO:0007669"/>
    <property type="project" value="UniProtKB-SubCell"/>
</dbReference>
<accession>A0A9X4KSN6</accession>
<sequence>MFRTRDIFSTIPVTLYYALLNTIFMNVAGFLLALALNRKSRFTSTMRVSFFLPMLIAGIIVGFVFIEIYSPVLDAQEGNMGTLNAFLYLFGMDGLAQNWLGNPALTMVVVVLTGVWNSVGYTALIYLANMQIIPKELYESAEIDGAGYWRKTFTVTWRMVAPAFSINMTLLLINSLKQYDMIAILTQGGPGTTTRVINIAILDYSVSSYKVGLGCAMGVVVTLFVFALVGTTNTMLRRRERETND</sequence>
<keyword evidence="10" id="KW-1185">Reference proteome</keyword>
<evidence type="ECO:0000256" key="3">
    <source>
        <dbReference type="ARBA" id="ARBA00022475"/>
    </source>
</evidence>
<comment type="subcellular location">
    <subcellularLocation>
        <location evidence="1 7">Cell membrane</location>
        <topology evidence="1 7">Multi-pass membrane protein</topology>
    </subcellularLocation>
</comment>
<evidence type="ECO:0000256" key="2">
    <source>
        <dbReference type="ARBA" id="ARBA00022448"/>
    </source>
</evidence>
<dbReference type="Pfam" id="PF00528">
    <property type="entry name" value="BPD_transp_1"/>
    <property type="match status" value="1"/>
</dbReference>
<evidence type="ECO:0000256" key="1">
    <source>
        <dbReference type="ARBA" id="ARBA00004651"/>
    </source>
</evidence>
<dbReference type="Gene3D" id="1.10.3720.10">
    <property type="entry name" value="MetI-like"/>
    <property type="match status" value="1"/>
</dbReference>
<dbReference type="PANTHER" id="PTHR30193:SF41">
    <property type="entry name" value="DIACETYLCHITOBIOSE UPTAKE SYSTEM PERMEASE PROTEIN NGCF"/>
    <property type="match status" value="1"/>
</dbReference>
<dbReference type="InterPro" id="IPR000515">
    <property type="entry name" value="MetI-like"/>
</dbReference>
<keyword evidence="5 7" id="KW-1133">Transmembrane helix</keyword>
<evidence type="ECO:0000313" key="10">
    <source>
        <dbReference type="Proteomes" id="UP001153404"/>
    </source>
</evidence>